<evidence type="ECO:0000256" key="10">
    <source>
        <dbReference type="ARBA" id="ARBA00022679"/>
    </source>
</evidence>
<comment type="pathway">
    <text evidence="4">Lipid metabolism.</text>
</comment>
<dbReference type="PANTHER" id="PTHR46382:SF1">
    <property type="entry name" value="PHOSPHATIDATE CYTIDYLYLTRANSFERASE"/>
    <property type="match status" value="1"/>
</dbReference>
<feature type="transmembrane region" description="Helical" evidence="19">
    <location>
        <begin position="201"/>
        <end position="222"/>
    </location>
</feature>
<dbReference type="RefSeq" id="WP_112160065.1">
    <property type="nucleotide sequence ID" value="NZ_QKRX01000012.1"/>
</dbReference>
<evidence type="ECO:0000256" key="8">
    <source>
        <dbReference type="ARBA" id="ARBA00022475"/>
    </source>
</evidence>
<organism evidence="20 21">
    <name type="scientific">Nitrincola tibetensis</name>
    <dbReference type="NCBI Taxonomy" id="2219697"/>
    <lineage>
        <taxon>Bacteria</taxon>
        <taxon>Pseudomonadati</taxon>
        <taxon>Pseudomonadota</taxon>
        <taxon>Gammaproteobacteria</taxon>
        <taxon>Oceanospirillales</taxon>
        <taxon>Oceanospirillaceae</taxon>
        <taxon>Nitrincola</taxon>
    </lineage>
</organism>
<evidence type="ECO:0000256" key="19">
    <source>
        <dbReference type="SAM" id="Phobius"/>
    </source>
</evidence>
<keyword evidence="10 18" id="KW-0808">Transferase</keyword>
<dbReference type="OrthoDB" id="9799199at2"/>
<keyword evidence="17" id="KW-1208">Phospholipid metabolism</keyword>
<dbReference type="EC" id="2.7.7.41" evidence="6 18"/>
<evidence type="ECO:0000256" key="16">
    <source>
        <dbReference type="ARBA" id="ARBA00023209"/>
    </source>
</evidence>
<dbReference type="GO" id="GO:0004605">
    <property type="term" value="F:phosphatidate cytidylyltransferase activity"/>
    <property type="evidence" value="ECO:0007669"/>
    <property type="project" value="UniProtKB-EC"/>
</dbReference>
<comment type="caution">
    <text evidence="20">The sequence shown here is derived from an EMBL/GenBank/DDBJ whole genome shotgun (WGS) entry which is preliminary data.</text>
</comment>
<protein>
    <recommendedName>
        <fullName evidence="7 18">Phosphatidate cytidylyltransferase</fullName>
        <ecNumber evidence="6 18">2.7.7.41</ecNumber>
    </recommendedName>
</protein>
<evidence type="ECO:0000256" key="3">
    <source>
        <dbReference type="ARBA" id="ARBA00005119"/>
    </source>
</evidence>
<dbReference type="AlphaFoldDB" id="A0A364NJC6"/>
<name>A0A364NJC6_9GAMM</name>
<dbReference type="PROSITE" id="PS01315">
    <property type="entry name" value="CDS"/>
    <property type="match status" value="1"/>
</dbReference>
<evidence type="ECO:0000256" key="6">
    <source>
        <dbReference type="ARBA" id="ARBA00012487"/>
    </source>
</evidence>
<feature type="transmembrane region" description="Helical" evidence="19">
    <location>
        <begin position="176"/>
        <end position="195"/>
    </location>
</feature>
<evidence type="ECO:0000256" key="9">
    <source>
        <dbReference type="ARBA" id="ARBA00022516"/>
    </source>
</evidence>
<keyword evidence="12 18" id="KW-0548">Nucleotidyltransferase</keyword>
<comment type="pathway">
    <text evidence="3 18">Phospholipid metabolism; CDP-diacylglycerol biosynthesis; CDP-diacylglycerol from sn-glycerol 3-phosphate: step 3/3.</text>
</comment>
<feature type="transmembrane region" description="Helical" evidence="19">
    <location>
        <begin position="137"/>
        <end position="155"/>
    </location>
</feature>
<comment type="subcellular location">
    <subcellularLocation>
        <location evidence="2">Cell membrane</location>
        <topology evidence="2">Multi-pass membrane protein</topology>
    </subcellularLocation>
</comment>
<evidence type="ECO:0000256" key="13">
    <source>
        <dbReference type="ARBA" id="ARBA00022989"/>
    </source>
</evidence>
<sequence length="269" mass="29221">MLKQRLITGLILGVGILATVWWAPLWLFSLIVGAATVYGAWEWSNFCRFKSVGRVAYVAMLAILIVLLFVGMDDALAAIITISAVAFWLGALVLVLRYPSEIKWRARGHKLIIGMFVLIPAWLALVRLKEMPNGEMLILLLLLLVWGADTGAYFAGRALGKHKLMPNVSPGKTIEGFVGGLAVCMFIALSFSIWNELTGAALVYLVLLSIVTAMASVLGDLFESMFKRERGIKDSGTLLPGHGGVLDRIDSLTAAAPVFLFGLQMAPPF</sequence>
<evidence type="ECO:0000256" key="12">
    <source>
        <dbReference type="ARBA" id="ARBA00022695"/>
    </source>
</evidence>
<dbReference type="Pfam" id="PF01148">
    <property type="entry name" value="CTP_transf_1"/>
    <property type="match status" value="1"/>
</dbReference>
<keyword evidence="21" id="KW-1185">Reference proteome</keyword>
<dbReference type="EMBL" id="QKRX01000012">
    <property type="protein sequence ID" value="RAU17163.1"/>
    <property type="molecule type" value="Genomic_DNA"/>
</dbReference>
<evidence type="ECO:0000256" key="7">
    <source>
        <dbReference type="ARBA" id="ARBA00019373"/>
    </source>
</evidence>
<keyword evidence="16" id="KW-0594">Phospholipid biosynthesis</keyword>
<keyword evidence="13 19" id="KW-1133">Transmembrane helix</keyword>
<keyword evidence="14" id="KW-0443">Lipid metabolism</keyword>
<evidence type="ECO:0000256" key="17">
    <source>
        <dbReference type="ARBA" id="ARBA00023264"/>
    </source>
</evidence>
<feature type="transmembrane region" description="Helical" evidence="19">
    <location>
        <begin position="76"/>
        <end position="96"/>
    </location>
</feature>
<dbReference type="PANTHER" id="PTHR46382">
    <property type="entry name" value="PHOSPHATIDATE CYTIDYLYLTRANSFERASE"/>
    <property type="match status" value="1"/>
</dbReference>
<dbReference type="InterPro" id="IPR000374">
    <property type="entry name" value="PC_trans"/>
</dbReference>
<comment type="similarity">
    <text evidence="5 18">Belongs to the CDS family.</text>
</comment>
<reference evidence="20 21" key="1">
    <citation type="submission" date="2018-06" db="EMBL/GenBank/DDBJ databases">
        <title>Nitrincola tibetense sp. nov., isolated from Lake XuguoCo on Tibetan Plateau.</title>
        <authorList>
            <person name="Xing P."/>
        </authorList>
    </citation>
    <scope>NUCLEOTIDE SEQUENCE [LARGE SCALE GENOMIC DNA]</scope>
    <source>
        <strain evidence="21">xg18</strain>
    </source>
</reference>
<evidence type="ECO:0000313" key="21">
    <source>
        <dbReference type="Proteomes" id="UP000250744"/>
    </source>
</evidence>
<dbReference type="Proteomes" id="UP000250744">
    <property type="component" value="Unassembled WGS sequence"/>
</dbReference>
<evidence type="ECO:0000256" key="2">
    <source>
        <dbReference type="ARBA" id="ARBA00004651"/>
    </source>
</evidence>
<feature type="transmembrane region" description="Helical" evidence="19">
    <location>
        <begin position="51"/>
        <end position="70"/>
    </location>
</feature>
<evidence type="ECO:0000256" key="4">
    <source>
        <dbReference type="ARBA" id="ARBA00005189"/>
    </source>
</evidence>
<evidence type="ECO:0000256" key="14">
    <source>
        <dbReference type="ARBA" id="ARBA00023098"/>
    </source>
</evidence>
<dbReference type="GO" id="GO:0005886">
    <property type="term" value="C:plasma membrane"/>
    <property type="evidence" value="ECO:0007669"/>
    <property type="project" value="UniProtKB-SubCell"/>
</dbReference>
<keyword evidence="11 18" id="KW-0812">Transmembrane</keyword>
<evidence type="ECO:0000256" key="11">
    <source>
        <dbReference type="ARBA" id="ARBA00022692"/>
    </source>
</evidence>
<keyword evidence="8" id="KW-1003">Cell membrane</keyword>
<evidence type="ECO:0000256" key="5">
    <source>
        <dbReference type="ARBA" id="ARBA00010185"/>
    </source>
</evidence>
<feature type="transmembrane region" description="Helical" evidence="19">
    <location>
        <begin position="108"/>
        <end position="125"/>
    </location>
</feature>
<keyword evidence="9" id="KW-0444">Lipid biosynthesis</keyword>
<accession>A0A364NJC6</accession>
<evidence type="ECO:0000313" key="20">
    <source>
        <dbReference type="EMBL" id="RAU17163.1"/>
    </source>
</evidence>
<comment type="catalytic activity">
    <reaction evidence="1 18">
        <text>a 1,2-diacyl-sn-glycero-3-phosphate + CTP + H(+) = a CDP-1,2-diacyl-sn-glycerol + diphosphate</text>
        <dbReference type="Rhea" id="RHEA:16229"/>
        <dbReference type="ChEBI" id="CHEBI:15378"/>
        <dbReference type="ChEBI" id="CHEBI:33019"/>
        <dbReference type="ChEBI" id="CHEBI:37563"/>
        <dbReference type="ChEBI" id="CHEBI:58332"/>
        <dbReference type="ChEBI" id="CHEBI:58608"/>
        <dbReference type="EC" id="2.7.7.41"/>
    </reaction>
</comment>
<evidence type="ECO:0000256" key="1">
    <source>
        <dbReference type="ARBA" id="ARBA00001698"/>
    </source>
</evidence>
<evidence type="ECO:0000256" key="15">
    <source>
        <dbReference type="ARBA" id="ARBA00023136"/>
    </source>
</evidence>
<dbReference type="UniPathway" id="UPA00557">
    <property type="reaction ID" value="UER00614"/>
</dbReference>
<evidence type="ECO:0000256" key="18">
    <source>
        <dbReference type="RuleBase" id="RU003938"/>
    </source>
</evidence>
<keyword evidence="15 19" id="KW-0472">Membrane</keyword>
<dbReference type="GO" id="GO:0016024">
    <property type="term" value="P:CDP-diacylglycerol biosynthetic process"/>
    <property type="evidence" value="ECO:0007669"/>
    <property type="project" value="UniProtKB-UniPathway"/>
</dbReference>
<proteinExistence type="inferred from homology"/>
<gene>
    <name evidence="20" type="ORF">DN062_14760</name>
</gene>
<feature type="transmembrane region" description="Helical" evidence="19">
    <location>
        <begin position="6"/>
        <end position="39"/>
    </location>
</feature>